<keyword evidence="4" id="KW-1185">Reference proteome</keyword>
<gene>
    <name evidence="3" type="ORF">SORBI_3006G005400</name>
</gene>
<evidence type="ECO:0000256" key="1">
    <source>
        <dbReference type="SAM" id="MobiDB-lite"/>
    </source>
</evidence>
<dbReference type="SUPFAM" id="SSF53300">
    <property type="entry name" value="vWA-like"/>
    <property type="match status" value="1"/>
</dbReference>
<sequence length="468" mass="50475">MLLCSFLKKEAAAVSMVQLSTFTRVPSIPRDQSYRDFPVTVRVTAAPPDFVQGERTLVDVVAAIDLRWSMGFDDKYGHQPNDRLVRVKEAMAKVIDNLGVDAQNRLAVVGFNQEVATSTELLEMTAQGQQSAIETVNALKVLGRPSTFSVGLNEAKKILDGRSLAEKRRSLGFIIFVSNGDDVTFLEKDIPTAYPIHAFGLTAQHSPSKLKAMANQTLGSYTPIENDDLETKLAEKLDQLSVRLTSVVAVDTTIDLTTLHHGVVVSKLESSWAYNDALVFYKSEIGGGKTSGKVVVGDVSAGELKEFTVYLDVPAAEGQQDGTGTDDGDSVLELLKVGGVYKQSSDMDKKKVLLGESMVTVVRTDDGGALDLIEERVAYWCKVKLDLSAMYDKLETEAAGAKSGGDVTEALALREASVEAINRAMYHDIYNAVLLALKLRRGGDSGNGGSSAMENSPPTPLHPAKTPV</sequence>
<dbReference type="InterPro" id="IPR051266">
    <property type="entry name" value="CLCR"/>
</dbReference>
<dbReference type="SMART" id="SM00327">
    <property type="entry name" value="VWA"/>
    <property type="match status" value="1"/>
</dbReference>
<dbReference type="AlphaFoldDB" id="A0A1B6PJF9"/>
<evidence type="ECO:0000259" key="2">
    <source>
        <dbReference type="PROSITE" id="PS50234"/>
    </source>
</evidence>
<dbReference type="InterPro" id="IPR002035">
    <property type="entry name" value="VWF_A"/>
</dbReference>
<name>A0A1B6PJF9_SORBI</name>
<reference evidence="3 4" key="1">
    <citation type="journal article" date="2009" name="Nature">
        <title>The Sorghum bicolor genome and the diversification of grasses.</title>
        <authorList>
            <person name="Paterson A.H."/>
            <person name="Bowers J.E."/>
            <person name="Bruggmann R."/>
            <person name="Dubchak I."/>
            <person name="Grimwood J."/>
            <person name="Gundlach H."/>
            <person name="Haberer G."/>
            <person name="Hellsten U."/>
            <person name="Mitros T."/>
            <person name="Poliakov A."/>
            <person name="Schmutz J."/>
            <person name="Spannagl M."/>
            <person name="Tang H."/>
            <person name="Wang X."/>
            <person name="Wicker T."/>
            <person name="Bharti A.K."/>
            <person name="Chapman J."/>
            <person name="Feltus F.A."/>
            <person name="Gowik U."/>
            <person name="Grigoriev I.V."/>
            <person name="Lyons E."/>
            <person name="Maher C.A."/>
            <person name="Martis M."/>
            <person name="Narechania A."/>
            <person name="Otillar R.P."/>
            <person name="Penning B.W."/>
            <person name="Salamov A.A."/>
            <person name="Wang Y."/>
            <person name="Zhang L."/>
            <person name="Carpita N.C."/>
            <person name="Freeling M."/>
            <person name="Gingle A.R."/>
            <person name="Hash C.T."/>
            <person name="Keller B."/>
            <person name="Klein P."/>
            <person name="Kresovich S."/>
            <person name="McCann M.C."/>
            <person name="Ming R."/>
            <person name="Peterson D.G."/>
            <person name="Mehboob-ur-Rahman"/>
            <person name="Ware D."/>
            <person name="Westhoff P."/>
            <person name="Mayer K.F."/>
            <person name="Messing J."/>
            <person name="Rokhsar D.S."/>
        </authorList>
    </citation>
    <scope>NUCLEOTIDE SEQUENCE [LARGE SCALE GENOMIC DNA]</scope>
    <source>
        <strain evidence="4">cv. BTx623</strain>
    </source>
</reference>
<dbReference type="EMBL" id="CM000765">
    <property type="protein sequence ID" value="KXG25767.1"/>
    <property type="molecule type" value="Genomic_DNA"/>
</dbReference>
<reference evidence="4" key="2">
    <citation type="journal article" date="2018" name="Plant J.">
        <title>The Sorghum bicolor reference genome: improved assembly, gene annotations, a transcriptome atlas, and signatures of genome organization.</title>
        <authorList>
            <person name="McCormick R.F."/>
            <person name="Truong S.K."/>
            <person name="Sreedasyam A."/>
            <person name="Jenkins J."/>
            <person name="Shu S."/>
            <person name="Sims D."/>
            <person name="Kennedy M."/>
            <person name="Amirebrahimi M."/>
            <person name="Weers B.D."/>
            <person name="McKinley B."/>
            <person name="Mattison A."/>
            <person name="Morishige D.T."/>
            <person name="Grimwood J."/>
            <person name="Schmutz J."/>
            <person name="Mullet J.E."/>
        </authorList>
    </citation>
    <scope>NUCLEOTIDE SEQUENCE [LARGE SCALE GENOMIC DNA]</scope>
    <source>
        <strain evidence="4">cv. BTx623</strain>
    </source>
</reference>
<dbReference type="eggNOG" id="ENOG502R27N">
    <property type="taxonomic scope" value="Eukaryota"/>
</dbReference>
<dbReference type="Gene3D" id="3.40.50.410">
    <property type="entry name" value="von Willebrand factor, type A domain"/>
    <property type="match status" value="1"/>
</dbReference>
<accession>A0A1B6PJF9</accession>
<feature type="domain" description="VWFA" evidence="2">
    <location>
        <begin position="59"/>
        <end position="240"/>
    </location>
</feature>
<dbReference type="InterPro" id="IPR036465">
    <property type="entry name" value="vWFA_dom_sf"/>
</dbReference>
<proteinExistence type="predicted"/>
<organism evidence="3 4">
    <name type="scientific">Sorghum bicolor</name>
    <name type="common">Sorghum</name>
    <name type="synonym">Sorghum vulgare</name>
    <dbReference type="NCBI Taxonomy" id="4558"/>
    <lineage>
        <taxon>Eukaryota</taxon>
        <taxon>Viridiplantae</taxon>
        <taxon>Streptophyta</taxon>
        <taxon>Embryophyta</taxon>
        <taxon>Tracheophyta</taxon>
        <taxon>Spermatophyta</taxon>
        <taxon>Magnoliopsida</taxon>
        <taxon>Liliopsida</taxon>
        <taxon>Poales</taxon>
        <taxon>Poaceae</taxon>
        <taxon>PACMAD clade</taxon>
        <taxon>Panicoideae</taxon>
        <taxon>Andropogonodae</taxon>
        <taxon>Andropogoneae</taxon>
        <taxon>Sorghinae</taxon>
        <taxon>Sorghum</taxon>
    </lineage>
</organism>
<dbReference type="PANTHER" id="PTHR10579:SF123">
    <property type="entry name" value="VWFA DOMAIN-CONTAINING PROTEIN"/>
    <property type="match status" value="1"/>
</dbReference>
<dbReference type="Proteomes" id="UP000000768">
    <property type="component" value="Chromosome 6"/>
</dbReference>
<dbReference type="STRING" id="4558.A0A1B6PJF9"/>
<dbReference type="Pfam" id="PF00092">
    <property type="entry name" value="VWA"/>
    <property type="match status" value="1"/>
</dbReference>
<dbReference type="InParanoid" id="A0A1B6PJF9"/>
<dbReference type="ExpressionAtlas" id="A0A1B6PJF9">
    <property type="expression patterns" value="baseline and differential"/>
</dbReference>
<dbReference type="PROSITE" id="PS50234">
    <property type="entry name" value="VWFA"/>
    <property type="match status" value="1"/>
</dbReference>
<protein>
    <recommendedName>
        <fullName evidence="2">VWFA domain-containing protein</fullName>
    </recommendedName>
</protein>
<evidence type="ECO:0000313" key="3">
    <source>
        <dbReference type="EMBL" id="KXG25767.1"/>
    </source>
</evidence>
<dbReference type="Gramene" id="KXG25767">
    <property type="protein sequence ID" value="KXG25767"/>
    <property type="gene ID" value="SORBI_3006G005400"/>
</dbReference>
<evidence type="ECO:0000313" key="4">
    <source>
        <dbReference type="Proteomes" id="UP000000768"/>
    </source>
</evidence>
<dbReference type="PANTHER" id="PTHR10579">
    <property type="entry name" value="CALCIUM-ACTIVATED CHLORIDE CHANNEL REGULATOR"/>
    <property type="match status" value="1"/>
</dbReference>
<feature type="region of interest" description="Disordered" evidence="1">
    <location>
        <begin position="445"/>
        <end position="468"/>
    </location>
</feature>